<feature type="transmembrane region" description="Helical" evidence="25">
    <location>
        <begin position="362"/>
        <end position="383"/>
    </location>
</feature>
<keyword evidence="7" id="KW-0458">Lysosome</keyword>
<comment type="catalytic activity">
    <reaction evidence="16">
        <text>L-lysyl-L-lysine(out) = L-lysyl-L-lysine(in)</text>
        <dbReference type="Rhea" id="RHEA:79403"/>
        <dbReference type="ChEBI" id="CHEBI:229956"/>
    </reaction>
</comment>
<evidence type="ECO:0000313" key="27">
    <source>
        <dbReference type="EMBL" id="CAL6093623.1"/>
    </source>
</evidence>
<comment type="catalytic activity">
    <reaction evidence="8">
        <text>L-lysyl-L-alanine(out) = L-lysyl-L-alanine(in)</text>
        <dbReference type="Rhea" id="RHEA:79399"/>
        <dbReference type="ChEBI" id="CHEBI:229954"/>
    </reaction>
</comment>
<evidence type="ECO:0000256" key="12">
    <source>
        <dbReference type="ARBA" id="ARBA00044891"/>
    </source>
</evidence>
<evidence type="ECO:0000256" key="14">
    <source>
        <dbReference type="ARBA" id="ARBA00044898"/>
    </source>
</evidence>
<comment type="function">
    <text evidence="23">Lysosomal dipeptide uniporter that selectively exports lysine, arginine or histidine-containing dipeptides with a net positive charge from the lysosome lumen into the cytosol. Could play a role in a specific type of protein O-glycosylation indirectly regulating macrophages migration and tissue invasion. Also essential for liver homeostasis.</text>
</comment>
<feature type="transmembrane region" description="Helical" evidence="25">
    <location>
        <begin position="167"/>
        <end position="188"/>
    </location>
</feature>
<organism evidence="26">
    <name type="scientific">Hexamita inflata</name>
    <dbReference type="NCBI Taxonomy" id="28002"/>
    <lineage>
        <taxon>Eukaryota</taxon>
        <taxon>Metamonada</taxon>
        <taxon>Diplomonadida</taxon>
        <taxon>Hexamitidae</taxon>
        <taxon>Hexamitinae</taxon>
        <taxon>Hexamita</taxon>
    </lineage>
</organism>
<dbReference type="PANTHER" id="PTHR23512">
    <property type="entry name" value="MAJOR FACILITATOR SUPERFAMILY DOMAIN-CONTAINING PROTEIN 1"/>
    <property type="match status" value="1"/>
</dbReference>
<evidence type="ECO:0000256" key="3">
    <source>
        <dbReference type="ARBA" id="ARBA00022448"/>
    </source>
</evidence>
<sequence>MKKELPMYQQILHILVLSFMLTPNLMFNASVNALSPQLKAMFQNDAFNNLCYTTTAVPAIFSLIIVAFIIDAVGARVVMPILQLINLTATIISIVAVKKGSLTLFLVGRGIFGLGGETTYTGQSKIFVMLLSKNMQPIAYTMGMAAMIAGDLFAVLILPISGPITNSYVLILGLQVLGTLCVLFYSYYVGRYQKEHQVVSRTQIVVASNETVEEQVKQFSMKEKLITTFKQIKNLSVWYWTMAACRIVSTAIYKVYDSRSVISLSSIFNYTSPEVKRFIVYQNALACALLVLLALVQYKLTKVQYVAFVGQSCMIAAMLVFTLSNKKSSCLAICLINGVGLGLSVSTTNSLIVGLAGTGLGASAVGFVYSFRFVIISILTPVAQKIAAYAPRDNGWMYFGIHIVSLLCLILTVVKKLGF</sequence>
<dbReference type="GO" id="GO:0005765">
    <property type="term" value="C:lysosomal membrane"/>
    <property type="evidence" value="ECO:0007669"/>
    <property type="project" value="UniProtKB-SubCell"/>
</dbReference>
<keyword evidence="28" id="KW-1185">Reference proteome</keyword>
<comment type="caution">
    <text evidence="26">The sequence shown here is derived from an EMBL/GenBank/DDBJ whole genome shotgun (WGS) entry which is preliminary data.</text>
</comment>
<comment type="catalytic activity">
    <reaction evidence="10">
        <text>L-alpha-aminoacyl-L-arginine(out) = L-alpha-aminoacyl-L-arginine(in)</text>
        <dbReference type="Rhea" id="RHEA:79367"/>
        <dbReference type="ChEBI" id="CHEBI:229968"/>
    </reaction>
</comment>
<evidence type="ECO:0000313" key="28">
    <source>
        <dbReference type="Proteomes" id="UP001642409"/>
    </source>
</evidence>
<feature type="transmembrane region" description="Helical" evidence="25">
    <location>
        <begin position="138"/>
        <end position="160"/>
    </location>
</feature>
<evidence type="ECO:0000256" key="2">
    <source>
        <dbReference type="ARBA" id="ARBA00008335"/>
    </source>
</evidence>
<evidence type="ECO:0000256" key="1">
    <source>
        <dbReference type="ARBA" id="ARBA00004155"/>
    </source>
</evidence>
<evidence type="ECO:0000256" key="18">
    <source>
        <dbReference type="ARBA" id="ARBA00044912"/>
    </source>
</evidence>
<evidence type="ECO:0000256" key="19">
    <source>
        <dbReference type="ARBA" id="ARBA00044919"/>
    </source>
</evidence>
<feature type="transmembrane region" description="Helical" evidence="25">
    <location>
        <begin position="49"/>
        <end position="70"/>
    </location>
</feature>
<comment type="similarity">
    <text evidence="2">Belongs to the major facilitator superfamily.</text>
</comment>
<evidence type="ECO:0000256" key="5">
    <source>
        <dbReference type="ARBA" id="ARBA00022989"/>
    </source>
</evidence>
<dbReference type="Gene3D" id="1.20.1250.20">
    <property type="entry name" value="MFS general substrate transporter like domains"/>
    <property type="match status" value="1"/>
</dbReference>
<evidence type="ECO:0000256" key="15">
    <source>
        <dbReference type="ARBA" id="ARBA00044899"/>
    </source>
</evidence>
<evidence type="ECO:0000256" key="10">
    <source>
        <dbReference type="ARBA" id="ARBA00044881"/>
    </source>
</evidence>
<evidence type="ECO:0000256" key="24">
    <source>
        <dbReference type="ARBA" id="ARBA00046376"/>
    </source>
</evidence>
<comment type="catalytic activity">
    <reaction evidence="11">
        <text>L-alpha-aminoacyl-L-histidine(out) = L-alpha-aminoacyl-L-histidine(in)</text>
        <dbReference type="Rhea" id="RHEA:79375"/>
        <dbReference type="ChEBI" id="CHEBI:229967"/>
    </reaction>
</comment>
<keyword evidence="3" id="KW-0813">Transport</keyword>
<dbReference type="Pfam" id="PF07690">
    <property type="entry name" value="MFS_1"/>
    <property type="match status" value="1"/>
</dbReference>
<dbReference type="InterPro" id="IPR011701">
    <property type="entry name" value="MFS"/>
</dbReference>
<evidence type="ECO:0000256" key="25">
    <source>
        <dbReference type="SAM" id="Phobius"/>
    </source>
</evidence>
<comment type="catalytic activity">
    <reaction evidence="19">
        <text>L-alanyl-L-lysine(out) = L-alanyl-L-lysine(in)</text>
        <dbReference type="Rhea" id="RHEA:79415"/>
        <dbReference type="ChEBI" id="CHEBI:192470"/>
    </reaction>
</comment>
<dbReference type="AlphaFoldDB" id="A0AA86R544"/>
<feature type="transmembrane region" description="Helical" evidence="25">
    <location>
        <begin position="278"/>
        <end position="298"/>
    </location>
</feature>
<comment type="subcellular location">
    <subcellularLocation>
        <location evidence="1">Lysosome membrane</location>
        <topology evidence="1">Multi-pass membrane protein</topology>
    </subcellularLocation>
</comment>
<dbReference type="InterPro" id="IPR036259">
    <property type="entry name" value="MFS_trans_sf"/>
</dbReference>
<protein>
    <recommendedName>
        <fullName evidence="21">Lysosomal dipeptide transporter MFSD1</fullName>
    </recommendedName>
    <alternativeName>
        <fullName evidence="22">Major facilitator superfamily domain-containing protein 1</fullName>
    </alternativeName>
</protein>
<comment type="catalytic activity">
    <reaction evidence="12">
        <text>L-lysyl-L-alpha-amino acid(out) = L-lysyl-L-alpha-amino acid(in)</text>
        <dbReference type="Rhea" id="RHEA:79387"/>
        <dbReference type="ChEBI" id="CHEBI:229965"/>
    </reaction>
</comment>
<evidence type="ECO:0000256" key="9">
    <source>
        <dbReference type="ARBA" id="ARBA00044878"/>
    </source>
</evidence>
<proteinExistence type="inferred from homology"/>
<gene>
    <name evidence="26" type="ORF">HINF_LOCUS57177</name>
    <name evidence="27" type="ORF">HINF_LOCUS67080</name>
</gene>
<dbReference type="Proteomes" id="UP001642409">
    <property type="component" value="Unassembled WGS sequence"/>
</dbReference>
<dbReference type="InterPro" id="IPR052187">
    <property type="entry name" value="MFSD1"/>
</dbReference>
<comment type="catalytic activity">
    <reaction evidence="17">
        <text>L-arginyl-glycine(out) = L-arginyl-glycine(in)</text>
        <dbReference type="Rhea" id="RHEA:79391"/>
        <dbReference type="ChEBI" id="CHEBI:229955"/>
    </reaction>
</comment>
<accession>A0AA86R544</accession>
<evidence type="ECO:0000256" key="8">
    <source>
        <dbReference type="ARBA" id="ARBA00044876"/>
    </source>
</evidence>
<reference evidence="27 28" key="2">
    <citation type="submission" date="2024-07" db="EMBL/GenBank/DDBJ databases">
        <authorList>
            <person name="Akdeniz Z."/>
        </authorList>
    </citation>
    <scope>NUCLEOTIDE SEQUENCE [LARGE SCALE GENOMIC DNA]</scope>
</reference>
<evidence type="ECO:0000256" key="17">
    <source>
        <dbReference type="ARBA" id="ARBA00044903"/>
    </source>
</evidence>
<feature type="transmembrane region" description="Helical" evidence="25">
    <location>
        <begin position="304"/>
        <end position="323"/>
    </location>
</feature>
<evidence type="ECO:0000256" key="20">
    <source>
        <dbReference type="ARBA" id="ARBA00044924"/>
    </source>
</evidence>
<keyword evidence="6 25" id="KW-0472">Membrane</keyword>
<comment type="subunit">
    <text evidence="24">Homodimer. Interacts with lysosomal protein GLMP (via lumenal domain); the interaction starts while both proteins are still in the endoplasmic reticulum and is required for stabilization of MFSD1 in lysosomes but has no direct effect on its targeting to lysosomes or transporter activity.</text>
</comment>
<name>A0AA86R544_9EUKA</name>
<keyword evidence="5 25" id="KW-1133">Transmembrane helix</keyword>
<evidence type="ECO:0000256" key="7">
    <source>
        <dbReference type="ARBA" id="ARBA00023228"/>
    </source>
</evidence>
<comment type="catalytic activity">
    <reaction evidence="15">
        <text>L-arginyl-L-alpha-amino acid(out) = L-arginyl-L-alpha-amino acid(in)</text>
        <dbReference type="Rhea" id="RHEA:79371"/>
        <dbReference type="ChEBI" id="CHEBI:84315"/>
    </reaction>
</comment>
<comment type="catalytic activity">
    <reaction evidence="13">
        <text>L-alpha-aminoacyl-L-lysine(out) = L-alpha-aminoacyl-L-lysine(in)</text>
        <dbReference type="Rhea" id="RHEA:79383"/>
        <dbReference type="ChEBI" id="CHEBI:229966"/>
    </reaction>
</comment>
<evidence type="ECO:0000256" key="4">
    <source>
        <dbReference type="ARBA" id="ARBA00022692"/>
    </source>
</evidence>
<evidence type="ECO:0000256" key="16">
    <source>
        <dbReference type="ARBA" id="ARBA00044900"/>
    </source>
</evidence>
<keyword evidence="4 25" id="KW-0812">Transmembrane</keyword>
<evidence type="ECO:0000256" key="6">
    <source>
        <dbReference type="ARBA" id="ARBA00023136"/>
    </source>
</evidence>
<dbReference type="SUPFAM" id="SSF103473">
    <property type="entry name" value="MFS general substrate transporter"/>
    <property type="match status" value="1"/>
</dbReference>
<dbReference type="PANTHER" id="PTHR23512:SF3">
    <property type="entry name" value="MAJOR FACILITATOR SUPERFAMILY DOMAIN-CONTAINING PROTEIN 1"/>
    <property type="match status" value="1"/>
</dbReference>
<reference evidence="26" key="1">
    <citation type="submission" date="2023-06" db="EMBL/GenBank/DDBJ databases">
        <authorList>
            <person name="Kurt Z."/>
        </authorList>
    </citation>
    <scope>NUCLEOTIDE SEQUENCE</scope>
</reference>
<dbReference type="GO" id="GO:0022857">
    <property type="term" value="F:transmembrane transporter activity"/>
    <property type="evidence" value="ECO:0007669"/>
    <property type="project" value="InterPro"/>
</dbReference>
<comment type="catalytic activity">
    <reaction evidence="20">
        <text>L-lysyl-glycine(out) = L-lysyl-glycine(in)</text>
        <dbReference type="Rhea" id="RHEA:79407"/>
        <dbReference type="ChEBI" id="CHEBI:191202"/>
    </reaction>
</comment>
<feature type="transmembrane region" description="Helical" evidence="25">
    <location>
        <begin position="395"/>
        <end position="414"/>
    </location>
</feature>
<feature type="transmembrane region" description="Helical" evidence="25">
    <location>
        <begin position="77"/>
        <end position="97"/>
    </location>
</feature>
<evidence type="ECO:0000256" key="22">
    <source>
        <dbReference type="ARBA" id="ARBA00045018"/>
    </source>
</evidence>
<dbReference type="EMBL" id="CAXDID020000459">
    <property type="protein sequence ID" value="CAL6093623.1"/>
    <property type="molecule type" value="Genomic_DNA"/>
</dbReference>
<evidence type="ECO:0000256" key="23">
    <source>
        <dbReference type="ARBA" id="ARBA00045709"/>
    </source>
</evidence>
<evidence type="ECO:0000256" key="11">
    <source>
        <dbReference type="ARBA" id="ARBA00044884"/>
    </source>
</evidence>
<evidence type="ECO:0000313" key="26">
    <source>
        <dbReference type="EMBL" id="CAI9969532.1"/>
    </source>
</evidence>
<comment type="catalytic activity">
    <reaction evidence="14">
        <text>L-aspartyl-L-lysine(out) = L-aspartyl-L-lysine(in)</text>
        <dbReference type="Rhea" id="RHEA:79411"/>
        <dbReference type="ChEBI" id="CHEBI:229953"/>
    </reaction>
</comment>
<comment type="catalytic activity">
    <reaction evidence="18">
        <text>L-histidyl-L-alpha-amino acid(out) = L-histidyl-L-alpha-amino acid(in)</text>
        <dbReference type="Rhea" id="RHEA:79379"/>
        <dbReference type="ChEBI" id="CHEBI:229964"/>
    </reaction>
</comment>
<evidence type="ECO:0000256" key="21">
    <source>
        <dbReference type="ARBA" id="ARBA00044985"/>
    </source>
</evidence>
<comment type="catalytic activity">
    <reaction evidence="9">
        <text>L-histidyl-glycine(out) = L-histidyl-glycine(in)</text>
        <dbReference type="Rhea" id="RHEA:79395"/>
        <dbReference type="ChEBI" id="CHEBI:229957"/>
    </reaction>
</comment>
<dbReference type="EMBL" id="CATOUU010001060">
    <property type="protein sequence ID" value="CAI9969532.1"/>
    <property type="molecule type" value="Genomic_DNA"/>
</dbReference>
<evidence type="ECO:0000256" key="13">
    <source>
        <dbReference type="ARBA" id="ARBA00044893"/>
    </source>
</evidence>